<accession>A0A4S2H1C5</accession>
<comment type="caution">
    <text evidence="2">The sequence shown here is derived from an EMBL/GenBank/DDBJ whole genome shotgun (WGS) entry which is preliminary data.</text>
</comment>
<proteinExistence type="predicted"/>
<dbReference type="Pfam" id="PF20075">
    <property type="entry name" value="DUF6471"/>
    <property type="match status" value="1"/>
</dbReference>
<dbReference type="Proteomes" id="UP000308054">
    <property type="component" value="Unassembled WGS sequence"/>
</dbReference>
<evidence type="ECO:0000313" key="2">
    <source>
        <dbReference type="EMBL" id="TGY89254.1"/>
    </source>
</evidence>
<dbReference type="EMBL" id="SRXW01000002">
    <property type="protein sequence ID" value="TGY89254.1"/>
    <property type="molecule type" value="Genomic_DNA"/>
</dbReference>
<evidence type="ECO:0000259" key="1">
    <source>
        <dbReference type="Pfam" id="PF20075"/>
    </source>
</evidence>
<protein>
    <recommendedName>
        <fullName evidence="1">DUF6471 domain-containing protein</fullName>
    </recommendedName>
</protein>
<sequence length="120" mass="14009">MDEEAGYKWLRGVIRGEMARQQITYKELLERLNRIGVEDTENNLRNKIGRGKFSAMLFMQCLEVLGVDHIRISMLEDTGFGHEKPMKRLARKWGPPSEALGEIIEEEVEEMDKRDRKSKT</sequence>
<keyword evidence="3" id="KW-1185">Reference proteome</keyword>
<dbReference type="InterPro" id="IPR045526">
    <property type="entry name" value="DUF6471"/>
</dbReference>
<dbReference type="OrthoDB" id="9808716at2"/>
<dbReference type="AlphaFoldDB" id="A0A4S2H1C5"/>
<evidence type="ECO:0000313" key="3">
    <source>
        <dbReference type="Proteomes" id="UP000308054"/>
    </source>
</evidence>
<organism evidence="2 3">
    <name type="scientific">Marinicauda algicola</name>
    <dbReference type="NCBI Taxonomy" id="2029849"/>
    <lineage>
        <taxon>Bacteria</taxon>
        <taxon>Pseudomonadati</taxon>
        <taxon>Pseudomonadota</taxon>
        <taxon>Alphaproteobacteria</taxon>
        <taxon>Maricaulales</taxon>
        <taxon>Maricaulaceae</taxon>
        <taxon>Marinicauda</taxon>
    </lineage>
</organism>
<dbReference type="RefSeq" id="WP_135995794.1">
    <property type="nucleotide sequence ID" value="NZ_CP071057.1"/>
</dbReference>
<name>A0A4S2H1C5_9PROT</name>
<gene>
    <name evidence="2" type="ORF">E5163_09045</name>
</gene>
<feature type="domain" description="DUF6471" evidence="1">
    <location>
        <begin position="11"/>
        <end position="69"/>
    </location>
</feature>
<reference evidence="2 3" key="1">
    <citation type="journal article" date="2017" name="Int. J. Syst. Evol. Microbiol.">
        <title>Marinicauda algicola sp. nov., isolated from a marine red alga Rhodosorus marinus.</title>
        <authorList>
            <person name="Jeong S.E."/>
            <person name="Jeon S.H."/>
            <person name="Chun B.H."/>
            <person name="Kim D.W."/>
            <person name="Jeon C.O."/>
        </authorList>
    </citation>
    <scope>NUCLEOTIDE SEQUENCE [LARGE SCALE GENOMIC DNA]</scope>
    <source>
        <strain evidence="2 3">JCM 31718</strain>
    </source>
</reference>